<evidence type="ECO:0000313" key="5">
    <source>
        <dbReference type="Ensembl" id="ENSPMGP00000008038.1"/>
    </source>
</evidence>
<dbReference type="GO" id="GO:0005576">
    <property type="term" value="C:extracellular region"/>
    <property type="evidence" value="ECO:0007669"/>
    <property type="project" value="UniProtKB-SubCell"/>
</dbReference>
<dbReference type="CDD" id="cd00017">
    <property type="entry name" value="ANATO"/>
    <property type="match status" value="1"/>
</dbReference>
<dbReference type="InterPro" id="IPR018081">
    <property type="entry name" value="Anaphylatoxin_comp_syst"/>
</dbReference>
<name>A0A3B3ZTL8_9GOBI</name>
<dbReference type="GO" id="GO:0006956">
    <property type="term" value="P:complement activation"/>
    <property type="evidence" value="ECO:0007669"/>
    <property type="project" value="InterPro"/>
</dbReference>
<protein>
    <recommendedName>
        <fullName evidence="4">Anaphylatoxin-like domain-containing protein</fullName>
    </recommendedName>
</protein>
<dbReference type="PROSITE" id="PS01178">
    <property type="entry name" value="ANAPHYLATOXIN_2"/>
    <property type="match status" value="1"/>
</dbReference>
<keyword evidence="6" id="KW-1185">Reference proteome</keyword>
<dbReference type="SUPFAM" id="SSF47686">
    <property type="entry name" value="Anaphylotoxins (complement system)"/>
    <property type="match status" value="1"/>
</dbReference>
<dbReference type="SMART" id="SM00104">
    <property type="entry name" value="ANATO"/>
    <property type="match status" value="1"/>
</dbReference>
<reference evidence="5" key="1">
    <citation type="submission" date="2025-08" db="UniProtKB">
        <authorList>
            <consortium name="Ensembl"/>
        </authorList>
    </citation>
    <scope>IDENTIFICATION</scope>
</reference>
<dbReference type="Gene3D" id="1.20.91.20">
    <property type="entry name" value="Anaphylotoxins (complement system)"/>
    <property type="match status" value="1"/>
</dbReference>
<evidence type="ECO:0000259" key="4">
    <source>
        <dbReference type="PROSITE" id="PS01178"/>
    </source>
</evidence>
<dbReference type="GO" id="GO:0006954">
    <property type="term" value="P:inflammatory response"/>
    <property type="evidence" value="ECO:0007669"/>
    <property type="project" value="InterPro"/>
</dbReference>
<feature type="domain" description="Anaphylatoxin-like" evidence="4">
    <location>
        <begin position="11"/>
        <end position="46"/>
    </location>
</feature>
<comment type="subcellular location">
    <subcellularLocation>
        <location evidence="1">Secreted</location>
    </subcellularLocation>
</comment>
<sequence length="56" mass="6731">MLKKYDLLRRCCLDGLRDIPMKYSCTRRSLYISEGLECIRAFRYCCWISNMELGSR</sequence>
<dbReference type="InterPro" id="IPR001840">
    <property type="entry name" value="Anaphylatoxn_comp_syst_dom"/>
</dbReference>
<organism evidence="5 6">
    <name type="scientific">Periophthalmus magnuspinnatus</name>
    <dbReference type="NCBI Taxonomy" id="409849"/>
    <lineage>
        <taxon>Eukaryota</taxon>
        <taxon>Metazoa</taxon>
        <taxon>Chordata</taxon>
        <taxon>Craniata</taxon>
        <taxon>Vertebrata</taxon>
        <taxon>Euteleostomi</taxon>
        <taxon>Actinopterygii</taxon>
        <taxon>Neopterygii</taxon>
        <taxon>Teleostei</taxon>
        <taxon>Neoteleostei</taxon>
        <taxon>Acanthomorphata</taxon>
        <taxon>Gobiaria</taxon>
        <taxon>Gobiiformes</taxon>
        <taxon>Gobioidei</taxon>
        <taxon>Gobiidae</taxon>
        <taxon>Oxudercinae</taxon>
        <taxon>Periophthalmus</taxon>
    </lineage>
</organism>
<dbReference type="AlphaFoldDB" id="A0A3B3ZTL8"/>
<dbReference type="Proteomes" id="UP000261520">
    <property type="component" value="Unplaced"/>
</dbReference>
<dbReference type="PROSITE" id="PS01177">
    <property type="entry name" value="ANAPHYLATOXIN_1"/>
    <property type="match status" value="1"/>
</dbReference>
<evidence type="ECO:0000256" key="1">
    <source>
        <dbReference type="ARBA" id="ARBA00004613"/>
    </source>
</evidence>
<evidence type="ECO:0000256" key="2">
    <source>
        <dbReference type="ARBA" id="ARBA00022525"/>
    </source>
</evidence>
<reference evidence="5" key="2">
    <citation type="submission" date="2025-09" db="UniProtKB">
        <authorList>
            <consortium name="Ensembl"/>
        </authorList>
    </citation>
    <scope>IDENTIFICATION</scope>
</reference>
<dbReference type="STRING" id="409849.ENSPMGP00000008038"/>
<dbReference type="InterPro" id="IPR000020">
    <property type="entry name" value="Anaphylatoxin/fibulin"/>
</dbReference>
<dbReference type="PRINTS" id="PR00004">
    <property type="entry name" value="ANAPHYLATOXN"/>
</dbReference>
<dbReference type="Pfam" id="PF01821">
    <property type="entry name" value="ANATO"/>
    <property type="match status" value="1"/>
</dbReference>
<keyword evidence="2" id="KW-0964">Secreted</keyword>
<evidence type="ECO:0000256" key="3">
    <source>
        <dbReference type="ARBA" id="ARBA00023157"/>
    </source>
</evidence>
<keyword evidence="3" id="KW-1015">Disulfide bond</keyword>
<dbReference type="Ensembl" id="ENSPMGT00000008552.1">
    <property type="protein sequence ID" value="ENSPMGP00000008038.1"/>
    <property type="gene ID" value="ENSPMGG00000006649.1"/>
</dbReference>
<accession>A0A3B3ZTL8</accession>
<proteinExistence type="predicted"/>
<evidence type="ECO:0000313" key="6">
    <source>
        <dbReference type="Proteomes" id="UP000261520"/>
    </source>
</evidence>